<accession>A0ABR0ME37</accession>
<dbReference type="PANTHER" id="PTHR35317">
    <property type="entry name" value="OS04G0629600 PROTEIN"/>
    <property type="match status" value="1"/>
</dbReference>
<reference evidence="1 2" key="1">
    <citation type="submission" date="2023-03" db="EMBL/GenBank/DDBJ databases">
        <title>WGS of Gossypium arboreum.</title>
        <authorList>
            <person name="Yu D."/>
        </authorList>
    </citation>
    <scope>NUCLEOTIDE SEQUENCE [LARGE SCALE GENOMIC DNA]</scope>
    <source>
        <tissue evidence="1">Leaf</tissue>
    </source>
</reference>
<dbReference type="PANTHER" id="PTHR35317:SF11">
    <property type="entry name" value="CCHC-TYPE DOMAIN-CONTAINING PROTEIN"/>
    <property type="match status" value="1"/>
</dbReference>
<evidence type="ECO:0000313" key="1">
    <source>
        <dbReference type="EMBL" id="KAK5771531.1"/>
    </source>
</evidence>
<sequence length="72" mass="8332">MKESETVKEYYHGPMKVINQIRLHGEKLLDNRIVEKVLVSVPKRKAIRLEESIEGAFQAKLKDKHGNNNFGK</sequence>
<protein>
    <submittedName>
        <fullName evidence="1">Uncharacterized protein</fullName>
    </submittedName>
</protein>
<keyword evidence="2" id="KW-1185">Reference proteome</keyword>
<evidence type="ECO:0000313" key="2">
    <source>
        <dbReference type="Proteomes" id="UP001358586"/>
    </source>
</evidence>
<dbReference type="EMBL" id="JARKNE010000013">
    <property type="protein sequence ID" value="KAK5771531.1"/>
    <property type="molecule type" value="Genomic_DNA"/>
</dbReference>
<comment type="caution">
    <text evidence="1">The sequence shown here is derived from an EMBL/GenBank/DDBJ whole genome shotgun (WGS) entry which is preliminary data.</text>
</comment>
<organism evidence="1 2">
    <name type="scientific">Gossypium arboreum</name>
    <name type="common">Tree cotton</name>
    <name type="synonym">Gossypium nanking</name>
    <dbReference type="NCBI Taxonomy" id="29729"/>
    <lineage>
        <taxon>Eukaryota</taxon>
        <taxon>Viridiplantae</taxon>
        <taxon>Streptophyta</taxon>
        <taxon>Embryophyta</taxon>
        <taxon>Tracheophyta</taxon>
        <taxon>Spermatophyta</taxon>
        <taxon>Magnoliopsida</taxon>
        <taxon>eudicotyledons</taxon>
        <taxon>Gunneridae</taxon>
        <taxon>Pentapetalae</taxon>
        <taxon>rosids</taxon>
        <taxon>malvids</taxon>
        <taxon>Malvales</taxon>
        <taxon>Malvaceae</taxon>
        <taxon>Malvoideae</taxon>
        <taxon>Gossypium</taxon>
    </lineage>
</organism>
<name>A0ABR0ME37_GOSAR</name>
<gene>
    <name evidence="1" type="ORF">PVK06_047748</name>
</gene>
<proteinExistence type="predicted"/>
<dbReference type="Proteomes" id="UP001358586">
    <property type="component" value="Chromosome 13"/>
</dbReference>